<keyword evidence="2" id="KW-1185">Reference proteome</keyword>
<proteinExistence type="predicted"/>
<evidence type="ECO:0000313" key="2">
    <source>
        <dbReference type="Proteomes" id="UP000007801"/>
    </source>
</evidence>
<dbReference type="FunCoup" id="B3MI81">
    <property type="interactions" value="71"/>
</dbReference>
<dbReference type="EMBL" id="CH902619">
    <property type="protein sequence ID" value="EDV35926.2"/>
    <property type="molecule type" value="Genomic_DNA"/>
</dbReference>
<dbReference type="HOGENOM" id="CLU_423513_0_0_1"/>
<dbReference type="KEGG" id="dan:6495560"/>
<organism evidence="1 2">
    <name type="scientific">Drosophila ananassae</name>
    <name type="common">Fruit fly</name>
    <dbReference type="NCBI Taxonomy" id="7217"/>
    <lineage>
        <taxon>Eukaryota</taxon>
        <taxon>Metazoa</taxon>
        <taxon>Ecdysozoa</taxon>
        <taxon>Arthropoda</taxon>
        <taxon>Hexapoda</taxon>
        <taxon>Insecta</taxon>
        <taxon>Pterygota</taxon>
        <taxon>Neoptera</taxon>
        <taxon>Endopterygota</taxon>
        <taxon>Diptera</taxon>
        <taxon>Brachycera</taxon>
        <taxon>Muscomorpha</taxon>
        <taxon>Ephydroidea</taxon>
        <taxon>Drosophilidae</taxon>
        <taxon>Drosophila</taxon>
        <taxon>Sophophora</taxon>
    </lineage>
</organism>
<reference evidence="1 2" key="1">
    <citation type="journal article" date="2007" name="Nature">
        <title>Evolution of genes and genomes on the Drosophila phylogeny.</title>
        <authorList>
            <consortium name="Drosophila 12 Genomes Consortium"/>
            <person name="Clark A.G."/>
            <person name="Eisen M.B."/>
            <person name="Smith D.R."/>
            <person name="Bergman C.M."/>
            <person name="Oliver B."/>
            <person name="Markow T.A."/>
            <person name="Kaufman T.C."/>
            <person name="Kellis M."/>
            <person name="Gelbart W."/>
            <person name="Iyer V.N."/>
            <person name="Pollard D.A."/>
            <person name="Sackton T.B."/>
            <person name="Larracuente A.M."/>
            <person name="Singh N.D."/>
            <person name="Abad J.P."/>
            <person name="Abt D.N."/>
            <person name="Adryan B."/>
            <person name="Aguade M."/>
            <person name="Akashi H."/>
            <person name="Anderson W.W."/>
            <person name="Aquadro C.F."/>
            <person name="Ardell D.H."/>
            <person name="Arguello R."/>
            <person name="Artieri C.G."/>
            <person name="Barbash D.A."/>
            <person name="Barker D."/>
            <person name="Barsanti P."/>
            <person name="Batterham P."/>
            <person name="Batzoglou S."/>
            <person name="Begun D."/>
            <person name="Bhutkar A."/>
            <person name="Blanco E."/>
            <person name="Bosak S.A."/>
            <person name="Bradley R.K."/>
            <person name="Brand A.D."/>
            <person name="Brent M.R."/>
            <person name="Brooks A.N."/>
            <person name="Brown R.H."/>
            <person name="Butlin R.K."/>
            <person name="Caggese C."/>
            <person name="Calvi B.R."/>
            <person name="Bernardo de Carvalho A."/>
            <person name="Caspi A."/>
            <person name="Castrezana S."/>
            <person name="Celniker S.E."/>
            <person name="Chang J.L."/>
            <person name="Chapple C."/>
            <person name="Chatterji S."/>
            <person name="Chinwalla A."/>
            <person name="Civetta A."/>
            <person name="Clifton S.W."/>
            <person name="Comeron J.M."/>
            <person name="Costello J.C."/>
            <person name="Coyne J.A."/>
            <person name="Daub J."/>
            <person name="David R.G."/>
            <person name="Delcher A.L."/>
            <person name="Delehaunty K."/>
            <person name="Do C.B."/>
            <person name="Ebling H."/>
            <person name="Edwards K."/>
            <person name="Eickbush T."/>
            <person name="Evans J.D."/>
            <person name="Filipski A."/>
            <person name="Findeiss S."/>
            <person name="Freyhult E."/>
            <person name="Fulton L."/>
            <person name="Fulton R."/>
            <person name="Garcia A.C."/>
            <person name="Gardiner A."/>
            <person name="Garfield D.A."/>
            <person name="Garvin B.E."/>
            <person name="Gibson G."/>
            <person name="Gilbert D."/>
            <person name="Gnerre S."/>
            <person name="Godfrey J."/>
            <person name="Good R."/>
            <person name="Gotea V."/>
            <person name="Gravely B."/>
            <person name="Greenberg A.J."/>
            <person name="Griffiths-Jones S."/>
            <person name="Gross S."/>
            <person name="Guigo R."/>
            <person name="Gustafson E.A."/>
            <person name="Haerty W."/>
            <person name="Hahn M.W."/>
            <person name="Halligan D.L."/>
            <person name="Halpern A.L."/>
            <person name="Halter G.M."/>
            <person name="Han M.V."/>
            <person name="Heger A."/>
            <person name="Hillier L."/>
            <person name="Hinrichs A.S."/>
            <person name="Holmes I."/>
            <person name="Hoskins R.A."/>
            <person name="Hubisz M.J."/>
            <person name="Hultmark D."/>
            <person name="Huntley M.A."/>
            <person name="Jaffe D.B."/>
            <person name="Jagadeeshan S."/>
            <person name="Jeck W.R."/>
            <person name="Johnson J."/>
            <person name="Jones C.D."/>
            <person name="Jordan W.C."/>
            <person name="Karpen G.H."/>
            <person name="Kataoka E."/>
            <person name="Keightley P.D."/>
            <person name="Kheradpour P."/>
            <person name="Kirkness E.F."/>
            <person name="Koerich L.B."/>
            <person name="Kristiansen K."/>
            <person name="Kudrna D."/>
            <person name="Kulathinal R.J."/>
            <person name="Kumar S."/>
            <person name="Kwok R."/>
            <person name="Lander E."/>
            <person name="Langley C.H."/>
            <person name="Lapoint R."/>
            <person name="Lazzaro B.P."/>
            <person name="Lee S.J."/>
            <person name="Levesque L."/>
            <person name="Li R."/>
            <person name="Lin C.F."/>
            <person name="Lin M.F."/>
            <person name="Lindblad-Toh K."/>
            <person name="Llopart A."/>
            <person name="Long M."/>
            <person name="Low L."/>
            <person name="Lozovsky E."/>
            <person name="Lu J."/>
            <person name="Luo M."/>
            <person name="Machado C.A."/>
            <person name="Makalowski W."/>
            <person name="Marzo M."/>
            <person name="Matsuda M."/>
            <person name="Matzkin L."/>
            <person name="McAllister B."/>
            <person name="McBride C.S."/>
            <person name="McKernan B."/>
            <person name="McKernan K."/>
            <person name="Mendez-Lago M."/>
            <person name="Minx P."/>
            <person name="Mollenhauer M.U."/>
            <person name="Montooth K."/>
            <person name="Mount S.M."/>
            <person name="Mu X."/>
            <person name="Myers E."/>
            <person name="Negre B."/>
            <person name="Newfeld S."/>
            <person name="Nielsen R."/>
            <person name="Noor M.A."/>
            <person name="O'Grady P."/>
            <person name="Pachter L."/>
            <person name="Papaceit M."/>
            <person name="Parisi M.J."/>
            <person name="Parisi M."/>
            <person name="Parts L."/>
            <person name="Pedersen J.S."/>
            <person name="Pesole G."/>
            <person name="Phillippy A.M."/>
            <person name="Ponting C.P."/>
            <person name="Pop M."/>
            <person name="Porcelli D."/>
            <person name="Powell J.R."/>
            <person name="Prohaska S."/>
            <person name="Pruitt K."/>
            <person name="Puig M."/>
            <person name="Quesneville H."/>
            <person name="Ram K.R."/>
            <person name="Rand D."/>
            <person name="Rasmussen M.D."/>
            <person name="Reed L.K."/>
            <person name="Reenan R."/>
            <person name="Reily A."/>
            <person name="Remington K.A."/>
            <person name="Rieger T.T."/>
            <person name="Ritchie M.G."/>
            <person name="Robin C."/>
            <person name="Rogers Y.H."/>
            <person name="Rohde C."/>
            <person name="Rozas J."/>
            <person name="Rubenfield M.J."/>
            <person name="Ruiz A."/>
            <person name="Russo S."/>
            <person name="Salzberg S.L."/>
            <person name="Sanchez-Gracia A."/>
            <person name="Saranga D.J."/>
            <person name="Sato H."/>
            <person name="Schaeffer S.W."/>
            <person name="Schatz M.C."/>
            <person name="Schlenke T."/>
            <person name="Schwartz R."/>
            <person name="Segarra C."/>
            <person name="Singh R.S."/>
            <person name="Sirot L."/>
            <person name="Sirota M."/>
            <person name="Sisneros N.B."/>
            <person name="Smith C.D."/>
            <person name="Smith T.F."/>
            <person name="Spieth J."/>
            <person name="Stage D.E."/>
            <person name="Stark A."/>
            <person name="Stephan W."/>
            <person name="Strausberg R.L."/>
            <person name="Strempel S."/>
            <person name="Sturgill D."/>
            <person name="Sutton G."/>
            <person name="Sutton G.G."/>
            <person name="Tao W."/>
            <person name="Teichmann S."/>
            <person name="Tobari Y.N."/>
            <person name="Tomimura Y."/>
            <person name="Tsolas J.M."/>
            <person name="Valente V.L."/>
            <person name="Venter E."/>
            <person name="Venter J.C."/>
            <person name="Vicario S."/>
            <person name="Vieira F.G."/>
            <person name="Vilella A.J."/>
            <person name="Villasante A."/>
            <person name="Walenz B."/>
            <person name="Wang J."/>
            <person name="Wasserman M."/>
            <person name="Watts T."/>
            <person name="Wilson D."/>
            <person name="Wilson R.K."/>
            <person name="Wing R.A."/>
            <person name="Wolfner M.F."/>
            <person name="Wong A."/>
            <person name="Wong G.K."/>
            <person name="Wu C.I."/>
            <person name="Wu G."/>
            <person name="Yamamoto D."/>
            <person name="Yang H.P."/>
            <person name="Yang S.P."/>
            <person name="Yorke J.A."/>
            <person name="Yoshida K."/>
            <person name="Zdobnov E."/>
            <person name="Zhang P."/>
            <person name="Zhang Y."/>
            <person name="Zimin A.V."/>
            <person name="Baldwin J."/>
            <person name="Abdouelleil A."/>
            <person name="Abdulkadir J."/>
            <person name="Abebe A."/>
            <person name="Abera B."/>
            <person name="Abreu J."/>
            <person name="Acer S.C."/>
            <person name="Aftuck L."/>
            <person name="Alexander A."/>
            <person name="An P."/>
            <person name="Anderson E."/>
            <person name="Anderson S."/>
            <person name="Arachi H."/>
            <person name="Azer M."/>
            <person name="Bachantsang P."/>
            <person name="Barry A."/>
            <person name="Bayul T."/>
            <person name="Berlin A."/>
            <person name="Bessette D."/>
            <person name="Bloom T."/>
            <person name="Blye J."/>
            <person name="Boguslavskiy L."/>
            <person name="Bonnet C."/>
            <person name="Boukhgalter B."/>
            <person name="Bourzgui I."/>
            <person name="Brown A."/>
            <person name="Cahill P."/>
            <person name="Channer S."/>
            <person name="Cheshatsang Y."/>
            <person name="Chuda L."/>
            <person name="Citroen M."/>
            <person name="Collymore A."/>
            <person name="Cooke P."/>
            <person name="Costello M."/>
            <person name="D'Aco K."/>
            <person name="Daza R."/>
            <person name="De Haan G."/>
            <person name="DeGray S."/>
            <person name="DeMaso C."/>
            <person name="Dhargay N."/>
            <person name="Dooley K."/>
            <person name="Dooley E."/>
            <person name="Doricent M."/>
            <person name="Dorje P."/>
            <person name="Dorjee K."/>
            <person name="Dupes A."/>
            <person name="Elong R."/>
            <person name="Falk J."/>
            <person name="Farina A."/>
            <person name="Faro S."/>
            <person name="Ferguson D."/>
            <person name="Fisher S."/>
            <person name="Foley C.D."/>
            <person name="Franke A."/>
            <person name="Friedrich D."/>
            <person name="Gadbois L."/>
            <person name="Gearin G."/>
            <person name="Gearin C.R."/>
            <person name="Giannoukos G."/>
            <person name="Goode T."/>
            <person name="Graham J."/>
            <person name="Grandbois E."/>
            <person name="Grewal S."/>
            <person name="Gyaltsen K."/>
            <person name="Hafez N."/>
            <person name="Hagos B."/>
            <person name="Hall J."/>
            <person name="Henson C."/>
            <person name="Hollinger A."/>
            <person name="Honan T."/>
            <person name="Huard M.D."/>
            <person name="Hughes L."/>
            <person name="Hurhula B."/>
            <person name="Husby M.E."/>
            <person name="Kamat A."/>
            <person name="Kanga B."/>
            <person name="Kashin S."/>
            <person name="Khazanovich D."/>
            <person name="Kisner P."/>
            <person name="Lance K."/>
            <person name="Lara M."/>
            <person name="Lee W."/>
            <person name="Lennon N."/>
            <person name="Letendre F."/>
            <person name="LeVine R."/>
            <person name="Lipovsky A."/>
            <person name="Liu X."/>
            <person name="Liu J."/>
            <person name="Liu S."/>
            <person name="Lokyitsang T."/>
            <person name="Lokyitsang Y."/>
            <person name="Lubonja R."/>
            <person name="Lui A."/>
            <person name="MacDonald P."/>
            <person name="Magnisalis V."/>
            <person name="Maru K."/>
            <person name="Matthews C."/>
            <person name="McCusker W."/>
            <person name="McDonough S."/>
            <person name="Mehta T."/>
            <person name="Meldrim J."/>
            <person name="Meneus L."/>
            <person name="Mihai O."/>
            <person name="Mihalev A."/>
            <person name="Mihova T."/>
            <person name="Mittelman R."/>
            <person name="Mlenga V."/>
            <person name="Montmayeur A."/>
            <person name="Mulrain L."/>
            <person name="Navidi A."/>
            <person name="Naylor J."/>
            <person name="Negash T."/>
            <person name="Nguyen T."/>
            <person name="Nguyen N."/>
            <person name="Nicol R."/>
            <person name="Norbu C."/>
            <person name="Norbu N."/>
            <person name="Novod N."/>
            <person name="O'Neill B."/>
            <person name="Osman S."/>
            <person name="Markiewicz E."/>
            <person name="Oyono O.L."/>
            <person name="Patti C."/>
            <person name="Phunkhang P."/>
            <person name="Pierre F."/>
            <person name="Priest M."/>
            <person name="Raghuraman S."/>
            <person name="Rege F."/>
            <person name="Reyes R."/>
            <person name="Rise C."/>
            <person name="Rogov P."/>
            <person name="Ross K."/>
            <person name="Ryan E."/>
            <person name="Settipalli S."/>
            <person name="Shea T."/>
            <person name="Sherpa N."/>
            <person name="Shi L."/>
            <person name="Shih D."/>
            <person name="Sparrow T."/>
            <person name="Spaulding J."/>
            <person name="Stalker J."/>
            <person name="Stange-Thomann N."/>
            <person name="Stavropoulos S."/>
            <person name="Stone C."/>
            <person name="Strader C."/>
            <person name="Tesfaye S."/>
            <person name="Thomson T."/>
            <person name="Thoulutsang Y."/>
            <person name="Thoulutsang D."/>
            <person name="Topham K."/>
            <person name="Topping I."/>
            <person name="Tsamla T."/>
            <person name="Vassiliev H."/>
            <person name="Vo A."/>
            <person name="Wangchuk T."/>
            <person name="Wangdi T."/>
            <person name="Weiand M."/>
            <person name="Wilkinson J."/>
            <person name="Wilson A."/>
            <person name="Yadav S."/>
            <person name="Young G."/>
            <person name="Yu Q."/>
            <person name="Zembek L."/>
            <person name="Zhong D."/>
            <person name="Zimmer A."/>
            <person name="Zwirko Z."/>
            <person name="Jaffe D.B."/>
            <person name="Alvarez P."/>
            <person name="Brockman W."/>
            <person name="Butler J."/>
            <person name="Chin C."/>
            <person name="Gnerre S."/>
            <person name="Grabherr M."/>
            <person name="Kleber M."/>
            <person name="Mauceli E."/>
            <person name="MacCallum I."/>
        </authorList>
    </citation>
    <scope>NUCLEOTIDE SEQUENCE [LARGE SCALE GENOMIC DNA]</scope>
    <source>
        <strain evidence="2">Tucson 14024-0371.13</strain>
    </source>
</reference>
<gene>
    <name evidence="1" type="primary">Dana\GF12713</name>
    <name evidence="1" type="synonym">dana_GLEANR_12731</name>
    <name evidence="1" type="ORF">GF12713</name>
</gene>
<sequence length="754" mass="87132">MSDDTQAEMISMSYSELECIDQEDIIMLVDVESALKICQECLENNTNSSFDVLSLWFNKLLRAYMDEAICCFNAVKEMCEWFQMMKSAESSDTGNNLKTLLAEALRFVTDYKDHLLSRDERMVHGTVFLMFAMVQGFFDEREKSASSSILKTSVPIAIDLHLSVLSLLKEITALSTKPHLRITTLVQQMSEISAFLSDRITHLQAFIKTSETMTFISLHYLKFYNENLIEGEQMPEWLKETVLHICDTILNHLETICKGDALSIPIEKIEEFLRVTRKYLLMLHEILSGVVTPIDEAVLQALIELLGETKPLHNLGKDIPLLLSTYVTPYVMNVIEIVYSLDDFQKYLISCLLDSDQSEQEYLSVCVGFISVVSKDAAEINEITFQTVKSIFEYLFKDASNFVHCENYERIVESFSSLMYLGENDYIFDYFCIRMFEKDMIMSQACADILMLYFRLREMNKSWNQDEIENALSFWNKCNNSYAMFSRQPSQCHVQRFLKYFHRIAKKEIPAVDTRNYRYISTVAPSQMGNKLLKRLENCSPDLPTQPEVYYEMAGLLELLALQNNTDCSQWFLQSFQMAKELLINDRCIVFSESFFKLLAREDTSTQLVILRGLPPLTGDAKWNQQKFLYTCKAGDDAQLKAFSTRHSVGCSFQSILEVMLQKPSVYSARDAFCQDLRKTSYIREIKHECSGPILKRKRTDDSAKKIVHDMFEKSFHLRQCNLSTLEATDWNNLKETVAYLTSILSEKSKTQSF</sequence>
<name>B3MI81_DROAN</name>
<dbReference type="InParanoid" id="B3MI81"/>
<dbReference type="AlphaFoldDB" id="B3MI81"/>
<protein>
    <submittedName>
        <fullName evidence="1">Uncharacterized protein</fullName>
    </submittedName>
</protein>
<dbReference type="eggNOG" id="ENOG502TDAD">
    <property type="taxonomic scope" value="Eukaryota"/>
</dbReference>
<dbReference type="GeneID" id="6495560"/>
<dbReference type="OrthoDB" id="8032356at2759"/>
<evidence type="ECO:0000313" key="1">
    <source>
        <dbReference type="EMBL" id="EDV35926.2"/>
    </source>
</evidence>
<accession>B3MI81</accession>
<dbReference type="Proteomes" id="UP000007801">
    <property type="component" value="Unassembled WGS sequence"/>
</dbReference>